<protein>
    <submittedName>
        <fullName evidence="2">Uncharacterized protein</fullName>
    </submittedName>
</protein>
<dbReference type="VEuPathDB" id="TriTrypDB:BSAL_25715"/>
<sequence>MTTTKVPSNARRGSRAPVDSAINELPSSVSPAGSLSPSPSPVSRSRHRGWALYRASVVLKWICKVSRKNVAVDRIVNMIRGAQRMAKFHQAMGVFRRKLLSTQRLVRDHLSLLRSRHAIFEVAWERNTAWVKDYLLQHFDPVKKCRKAIAKAQDEVAAAQRHADRVAIAEASAQLEQQHEAKARGGTSTPPTNNAIVVPAAAFLLAENSFMFAQNFMHHTVSMDHDGPDWLNRNNTSNGSVDLSFDDSAGGMSSLPRLRRSQSIVADDAVWRPLEFKRRQSMAVHDTNPIASPPPALSSPVDSGGVGGSGSGSHASSPTSPTLSRTGGGGGGDFSAPKMDIVRLILDGSIPDQRKDTMMRRLKAHLHEFNQLHNDAYISAMHVYNFDRAEYLQKRKAGKAVGMPVPRQPRPRFRSAVSPPHLMRALLMAEWEELIMRTMAKPVVVTSPTLSSPTSRFPPQLPQPQMMAPPLHIPFPPQLDDHKLAIHRFRLEGKQIAKRRREIAAETRRREELLREVEPAEFPAVSRRDTIRMLVMPKQGD</sequence>
<feature type="region of interest" description="Disordered" evidence="1">
    <location>
        <begin position="282"/>
        <end position="335"/>
    </location>
</feature>
<feature type="compositionally biased region" description="Low complexity" evidence="1">
    <location>
        <begin position="312"/>
        <end position="321"/>
    </location>
</feature>
<reference evidence="3" key="1">
    <citation type="submission" date="2015-09" db="EMBL/GenBank/DDBJ databases">
        <authorList>
            <consortium name="Pathogen Informatics"/>
        </authorList>
    </citation>
    <scope>NUCLEOTIDE SEQUENCE [LARGE SCALE GENOMIC DNA]</scope>
    <source>
        <strain evidence="3">Lake Konstanz</strain>
    </source>
</reference>
<feature type="compositionally biased region" description="Low complexity" evidence="1">
    <location>
        <begin position="25"/>
        <end position="43"/>
    </location>
</feature>
<dbReference type="EMBL" id="CYKH01001805">
    <property type="protein sequence ID" value="CUG90244.1"/>
    <property type="molecule type" value="Genomic_DNA"/>
</dbReference>
<dbReference type="AlphaFoldDB" id="A0A0S4JJA3"/>
<name>A0A0S4JJA3_BODSA</name>
<accession>A0A0S4JJA3</accession>
<evidence type="ECO:0000256" key="1">
    <source>
        <dbReference type="SAM" id="MobiDB-lite"/>
    </source>
</evidence>
<evidence type="ECO:0000313" key="3">
    <source>
        <dbReference type="Proteomes" id="UP000051952"/>
    </source>
</evidence>
<keyword evidence="3" id="KW-1185">Reference proteome</keyword>
<feature type="region of interest" description="Disordered" evidence="1">
    <location>
        <begin position="1"/>
        <end position="45"/>
    </location>
</feature>
<dbReference type="Proteomes" id="UP000051952">
    <property type="component" value="Unassembled WGS sequence"/>
</dbReference>
<gene>
    <name evidence="2" type="ORF">BSAL_25715</name>
</gene>
<evidence type="ECO:0000313" key="2">
    <source>
        <dbReference type="EMBL" id="CUG90244.1"/>
    </source>
</evidence>
<proteinExistence type="predicted"/>
<feature type="region of interest" description="Disordered" evidence="1">
    <location>
        <begin position="173"/>
        <end position="192"/>
    </location>
</feature>
<organism evidence="2 3">
    <name type="scientific">Bodo saltans</name>
    <name type="common">Flagellated protozoan</name>
    <dbReference type="NCBI Taxonomy" id="75058"/>
    <lineage>
        <taxon>Eukaryota</taxon>
        <taxon>Discoba</taxon>
        <taxon>Euglenozoa</taxon>
        <taxon>Kinetoplastea</taxon>
        <taxon>Metakinetoplastina</taxon>
        <taxon>Eubodonida</taxon>
        <taxon>Bodonidae</taxon>
        <taxon>Bodo</taxon>
    </lineage>
</organism>